<feature type="compositionally biased region" description="Pro residues" evidence="7">
    <location>
        <begin position="308"/>
        <end position="325"/>
    </location>
</feature>
<evidence type="ECO:0000256" key="3">
    <source>
        <dbReference type="ARBA" id="ARBA00015112"/>
    </source>
</evidence>
<name>A0A261Y0F6_9FUNG</name>
<gene>
    <name evidence="8" type="ORF">BZG36_03401</name>
</gene>
<keyword evidence="6" id="KW-0175">Coiled coil</keyword>
<feature type="region of interest" description="Disordered" evidence="7">
    <location>
        <begin position="528"/>
        <end position="567"/>
    </location>
</feature>
<dbReference type="InterPro" id="IPR051195">
    <property type="entry name" value="Fungal_stress_NST1"/>
</dbReference>
<comment type="caution">
    <text evidence="8">The sequence shown here is derived from an EMBL/GenBank/DDBJ whole genome shotgun (WGS) entry which is preliminary data.</text>
</comment>
<feature type="region of interest" description="Disordered" evidence="7">
    <location>
        <begin position="466"/>
        <end position="485"/>
    </location>
</feature>
<dbReference type="EMBL" id="MVBO01000054">
    <property type="protein sequence ID" value="OZJ04071.1"/>
    <property type="molecule type" value="Genomic_DNA"/>
</dbReference>
<evidence type="ECO:0000256" key="2">
    <source>
        <dbReference type="ARBA" id="ARBA00007112"/>
    </source>
</evidence>
<evidence type="ECO:0000256" key="4">
    <source>
        <dbReference type="ARBA" id="ARBA00020733"/>
    </source>
</evidence>
<feature type="compositionally biased region" description="Polar residues" evidence="7">
    <location>
        <begin position="1051"/>
        <end position="1071"/>
    </location>
</feature>
<evidence type="ECO:0000313" key="9">
    <source>
        <dbReference type="Proteomes" id="UP000242875"/>
    </source>
</evidence>
<feature type="compositionally biased region" description="Basic and acidic residues" evidence="7">
    <location>
        <begin position="636"/>
        <end position="789"/>
    </location>
</feature>
<feature type="compositionally biased region" description="Polar residues" evidence="7">
    <location>
        <begin position="329"/>
        <end position="356"/>
    </location>
</feature>
<feature type="compositionally biased region" description="Pro residues" evidence="7">
    <location>
        <begin position="259"/>
        <end position="268"/>
    </location>
</feature>
<feature type="compositionally biased region" description="Basic residues" evidence="7">
    <location>
        <begin position="37"/>
        <end position="49"/>
    </location>
</feature>
<dbReference type="GO" id="GO:0005737">
    <property type="term" value="C:cytoplasm"/>
    <property type="evidence" value="ECO:0007669"/>
    <property type="project" value="UniProtKB-SubCell"/>
</dbReference>
<protein>
    <recommendedName>
        <fullName evidence="4">Stress response protein NST1</fullName>
    </recommendedName>
    <alternativeName>
        <fullName evidence="3">Stress response protein nst1</fullName>
    </alternativeName>
</protein>
<reference evidence="8 9" key="1">
    <citation type="journal article" date="2017" name="Mycologia">
        <title>Bifiguratus adelaidae, gen. et sp. nov., a new member of Mucoromycotina in endophytic and soil-dwelling habitats.</title>
        <authorList>
            <person name="Torres-Cruz T.J."/>
            <person name="Billingsley Tobias T.L."/>
            <person name="Almatruk M."/>
            <person name="Hesse C."/>
            <person name="Kuske C.R."/>
            <person name="Desiro A."/>
            <person name="Benucci G.M."/>
            <person name="Bonito G."/>
            <person name="Stajich J.E."/>
            <person name="Dunlap C."/>
            <person name="Arnold A.E."/>
            <person name="Porras-Alfaro A."/>
        </authorList>
    </citation>
    <scope>NUCLEOTIDE SEQUENCE [LARGE SCALE GENOMIC DNA]</scope>
    <source>
        <strain evidence="8 9">AZ0501</strain>
    </source>
</reference>
<feature type="compositionally biased region" description="Acidic residues" evidence="7">
    <location>
        <begin position="365"/>
        <end position="412"/>
    </location>
</feature>
<dbReference type="InterPro" id="IPR025279">
    <property type="entry name" value="NST1"/>
</dbReference>
<feature type="compositionally biased region" description="Polar residues" evidence="7">
    <location>
        <begin position="166"/>
        <end position="177"/>
    </location>
</feature>
<evidence type="ECO:0000256" key="7">
    <source>
        <dbReference type="SAM" id="MobiDB-lite"/>
    </source>
</evidence>
<feature type="compositionally biased region" description="Basic and acidic residues" evidence="7">
    <location>
        <begin position="58"/>
        <end position="69"/>
    </location>
</feature>
<evidence type="ECO:0000256" key="1">
    <source>
        <dbReference type="ARBA" id="ARBA00004496"/>
    </source>
</evidence>
<keyword evidence="5" id="KW-0963">Cytoplasm</keyword>
<feature type="region of interest" description="Disordered" evidence="7">
    <location>
        <begin position="604"/>
        <end position="825"/>
    </location>
</feature>
<feature type="region of interest" description="Disordered" evidence="7">
    <location>
        <begin position="1285"/>
        <end position="1304"/>
    </location>
</feature>
<feature type="region of interest" description="Disordered" evidence="7">
    <location>
        <begin position="1"/>
        <end position="178"/>
    </location>
</feature>
<accession>A0A261Y0F6</accession>
<sequence length="1304" mass="146048">MQATATAPAVQDRAAPTQGSATPSPLPPSSDSAAKTSSKKKKKKSKKKSGSSQANPADDGHRHAQPGEHEDPEDEDFYSDEELYNPEHPDIDMAQMVSQARALHLTEPALPPSAPPAAKKKKKKKKSKSSKQDVEEGKPSSPSAGHAGHNHALTNHNGHRHHSGGFRSTDNFWGSTNNHEERQKIREFWLQLGEEERRSLVKVEKEAVLKKMKEQQKHSCSCSVCGRKRNAIEEELEILYDAYYEELEHYANHQQHQQLPPPPAPVPASIPEKRPQSPRYSPEFERNLQRHYAKIAQRKQQQQQPQPQSTPPPNPSQPPLPPNTPQTPDSSNIPISGDCNSLPSPSKPTIPSTRPQTLPAHALPPDDEYPEDDDSNGFDSDQADISDDDYDDEDEEDEYDEDDDEDDEDFVVDEMEMRARVAAHNPALRDYEDYIAQQHLHYPNHIVNNQGRAHPANGDYSYPLPQMPHSSLPPRAGATPTKSESSEYFNFGNSLTVKGGILTVADDLLKNDGKKFLDMMERLAERRMQREEEAAMEQAEYDDYDDEDEDDYDDEIEDDAMTDEQRMEEGRRMFQIFAARMFEQRVLTAYREKVARERQQRLLEELEEEDRREKEKEAKKLKEKEKKRDKKRLLKQQKDEERQAREAERLAQEAAAKAERERKQEEQRKKMEEERARKEEERRQKEEERLRKEEEKRRRQREEREREAEKERKRKEKEEKERKEREEKERKEKEERLLREKEEREEKVRKEQEERDQREQAEREAAEGKRLERERIQREQMELEGKQRAEQAANFADMPVTASSSAPSIGQDPLRAQSPSAMHSRLPPYQTPLSPTLAYQTDAADYEYLMHHAMPKVDNSSSIFSGLLPMHGSPLPSQQQSQPRVAPIGQRDINTGRASSISSLPAGQVSMTNGLPNLNIANGGLGDYNPLSPGLPTNVSPIQRTSISGYAPGATNLLNSPSFGMPTNIGGRTPNVPNVGLMSGSAKVSSGPSSASSTPAALGQSQLSTGGLLPIGHSHSRRASGQDPKTISRPHPIAPIGKPVERKAASAVNSPNQLHNTDLYNPGQSFSGDFPADSDAVSDLHDSLGPELTAAQHSFFSSSPFGNLRRDSAQSNMPRNPLLPPQLAGMNASWSIPPLLGGGASGWLGSGKGWNVGDNTGSIPGDRSRAILDRAKVAYFKLEESMGLNFYPLNHLLRMMVELFPEVNIDARELLETCVQPGSNFNCLSHPHQGPMVRYDGLPLDTATRRSSNLGVGMSGGSGLGVSSSIQPPLSSFGARVLSPQTRPHQNVSNNQSMFNGMSM</sequence>
<keyword evidence="9" id="KW-1185">Reference proteome</keyword>
<dbReference type="OrthoDB" id="21629at2759"/>
<feature type="compositionally biased region" description="Low complexity" evidence="7">
    <location>
        <begin position="983"/>
        <end position="1012"/>
    </location>
</feature>
<dbReference type="Pfam" id="PF13945">
    <property type="entry name" value="NST1"/>
    <property type="match status" value="1"/>
</dbReference>
<feature type="region of interest" description="Disordered" evidence="7">
    <location>
        <begin position="974"/>
        <end position="1085"/>
    </location>
</feature>
<proteinExistence type="inferred from homology"/>
<evidence type="ECO:0000313" key="8">
    <source>
        <dbReference type="EMBL" id="OZJ04071.1"/>
    </source>
</evidence>
<organism evidence="8 9">
    <name type="scientific">Bifiguratus adelaidae</name>
    <dbReference type="NCBI Taxonomy" id="1938954"/>
    <lineage>
        <taxon>Eukaryota</taxon>
        <taxon>Fungi</taxon>
        <taxon>Fungi incertae sedis</taxon>
        <taxon>Mucoromycota</taxon>
        <taxon>Mucoromycotina</taxon>
        <taxon>Endogonomycetes</taxon>
        <taxon>Endogonales</taxon>
        <taxon>Endogonales incertae sedis</taxon>
        <taxon>Bifiguratus</taxon>
    </lineage>
</organism>
<evidence type="ECO:0000256" key="5">
    <source>
        <dbReference type="ARBA" id="ARBA00022490"/>
    </source>
</evidence>
<feature type="compositionally biased region" description="Basic residues" evidence="7">
    <location>
        <begin position="118"/>
        <end position="129"/>
    </location>
</feature>
<feature type="compositionally biased region" description="Basic and acidic residues" evidence="7">
    <location>
        <begin position="604"/>
        <end position="626"/>
    </location>
</feature>
<feature type="compositionally biased region" description="Acidic residues" evidence="7">
    <location>
        <begin position="70"/>
        <end position="84"/>
    </location>
</feature>
<feature type="compositionally biased region" description="Acidic residues" evidence="7">
    <location>
        <begin position="539"/>
        <end position="562"/>
    </location>
</feature>
<dbReference type="PANTHER" id="PTHR31780">
    <property type="entry name" value="STRESS RESPONSE PROTEIN NST1-RELATED"/>
    <property type="match status" value="1"/>
</dbReference>
<comment type="subcellular location">
    <subcellularLocation>
        <location evidence="1">Cytoplasm</location>
    </subcellularLocation>
</comment>
<comment type="similarity">
    <text evidence="2">Belongs to the NST1 family.</text>
</comment>
<dbReference type="Proteomes" id="UP000242875">
    <property type="component" value="Unassembled WGS sequence"/>
</dbReference>
<dbReference type="PANTHER" id="PTHR31780:SF10">
    <property type="entry name" value="LD36051P"/>
    <property type="match status" value="1"/>
</dbReference>
<feature type="region of interest" description="Disordered" evidence="7">
    <location>
        <begin position="251"/>
        <end position="412"/>
    </location>
</feature>
<feature type="region of interest" description="Disordered" evidence="7">
    <location>
        <begin position="1105"/>
        <end position="1124"/>
    </location>
</feature>
<evidence type="ECO:0000256" key="6">
    <source>
        <dbReference type="ARBA" id="ARBA00023054"/>
    </source>
</evidence>